<evidence type="ECO:0000256" key="3">
    <source>
        <dbReference type="ARBA" id="ARBA00022670"/>
    </source>
</evidence>
<dbReference type="InterPro" id="IPR038765">
    <property type="entry name" value="Papain-like_cys_pep_sf"/>
</dbReference>
<comment type="catalytic activity">
    <reaction evidence="1">
        <text>Thiol-dependent hydrolysis of ester, thioester, amide, peptide and isopeptide bonds formed by the C-terminal Gly of ubiquitin (a 76-residue protein attached to proteins as an intracellular targeting signal).</text>
        <dbReference type="EC" id="3.4.19.12"/>
    </reaction>
</comment>
<dbReference type="InterPro" id="IPR018200">
    <property type="entry name" value="USP_CS"/>
</dbReference>
<organism evidence="9 10">
    <name type="scientific">Daedalea quercina L-15889</name>
    <dbReference type="NCBI Taxonomy" id="1314783"/>
    <lineage>
        <taxon>Eukaryota</taxon>
        <taxon>Fungi</taxon>
        <taxon>Dikarya</taxon>
        <taxon>Basidiomycota</taxon>
        <taxon>Agaricomycotina</taxon>
        <taxon>Agaricomycetes</taxon>
        <taxon>Polyporales</taxon>
        <taxon>Fomitopsis</taxon>
    </lineage>
</organism>
<name>A0A165KV98_9APHY</name>
<feature type="domain" description="USP" evidence="8">
    <location>
        <begin position="734"/>
        <end position="1293"/>
    </location>
</feature>
<feature type="region of interest" description="Disordered" evidence="7">
    <location>
        <begin position="397"/>
        <end position="427"/>
    </location>
</feature>
<dbReference type="PANTHER" id="PTHR43982:SF6">
    <property type="entry name" value="UBIQUITIN CARBOXYL-TERMINAL HYDROLASE 2-RELATED"/>
    <property type="match status" value="1"/>
</dbReference>
<dbReference type="InterPro" id="IPR025305">
    <property type="entry name" value="UCH_repeat_domain"/>
</dbReference>
<dbReference type="PROSITE" id="PS50235">
    <property type="entry name" value="USP_3"/>
    <property type="match status" value="1"/>
</dbReference>
<protein>
    <recommendedName>
        <fullName evidence="2">ubiquitinyl hydrolase 1</fullName>
        <ecNumber evidence="2">3.4.19.12</ecNumber>
    </recommendedName>
</protein>
<evidence type="ECO:0000313" key="10">
    <source>
        <dbReference type="Proteomes" id="UP000076727"/>
    </source>
</evidence>
<evidence type="ECO:0000256" key="7">
    <source>
        <dbReference type="SAM" id="MobiDB-lite"/>
    </source>
</evidence>
<keyword evidence="5" id="KW-0378">Hydrolase</keyword>
<dbReference type="InterPro" id="IPR044635">
    <property type="entry name" value="UBP14-like"/>
</dbReference>
<evidence type="ECO:0000256" key="5">
    <source>
        <dbReference type="ARBA" id="ARBA00022801"/>
    </source>
</evidence>
<keyword evidence="4" id="KW-0833">Ubl conjugation pathway</keyword>
<dbReference type="SUPFAM" id="SSF54001">
    <property type="entry name" value="Cysteine proteinases"/>
    <property type="match status" value="1"/>
</dbReference>
<dbReference type="EC" id="3.4.19.12" evidence="2"/>
<evidence type="ECO:0000256" key="1">
    <source>
        <dbReference type="ARBA" id="ARBA00000707"/>
    </source>
</evidence>
<dbReference type="Proteomes" id="UP000076727">
    <property type="component" value="Unassembled WGS sequence"/>
</dbReference>
<feature type="compositionally biased region" description="Basic and acidic residues" evidence="7">
    <location>
        <begin position="404"/>
        <end position="414"/>
    </location>
</feature>
<dbReference type="PROSITE" id="PS00972">
    <property type="entry name" value="USP_1"/>
    <property type="match status" value="1"/>
</dbReference>
<evidence type="ECO:0000256" key="4">
    <source>
        <dbReference type="ARBA" id="ARBA00022786"/>
    </source>
</evidence>
<keyword evidence="3" id="KW-0645">Protease</keyword>
<feature type="compositionally biased region" description="Polar residues" evidence="7">
    <location>
        <begin position="30"/>
        <end position="62"/>
    </location>
</feature>
<feature type="compositionally biased region" description="Low complexity" evidence="7">
    <location>
        <begin position="916"/>
        <end position="927"/>
    </location>
</feature>
<dbReference type="OrthoDB" id="2420415at2759"/>
<dbReference type="InterPro" id="IPR001394">
    <property type="entry name" value="Peptidase_C19_UCH"/>
</dbReference>
<evidence type="ECO:0000313" key="9">
    <source>
        <dbReference type="EMBL" id="KZT63625.1"/>
    </source>
</evidence>
<dbReference type="PANTHER" id="PTHR43982">
    <property type="entry name" value="UBIQUITIN CARBOXYL-TERMINAL HYDROLASE"/>
    <property type="match status" value="1"/>
</dbReference>
<feature type="region of interest" description="Disordered" evidence="7">
    <location>
        <begin position="1"/>
        <end position="91"/>
    </location>
</feature>
<dbReference type="EMBL" id="KV429168">
    <property type="protein sequence ID" value="KZT63625.1"/>
    <property type="molecule type" value="Genomic_DNA"/>
</dbReference>
<proteinExistence type="predicted"/>
<sequence>MTNENKTPRRFEDVQSPMSSSSSVKRSESKYFQQPHATDESLTAPVSSSKFYGSERAGSSHTGYIPPNTPSYREPQLVEDTPTLGHSKRPHQDANIADWSAEQSSYASWDPGWSGNSWTESGGWPTSEGLRDIHISERDDFQELNWFNPTVHSTKPRPGPGILPPLLADELHDPDHALYSVNVTTRPFPAPARLAPSQDETRTAIPHARSYYCPEHNGWVLLLWGQSSTLPPLTRAIDNLPDPVRRKRTNSCTTDVAPKSVKANVTHHWHRYERAIDSRKLSTPFEREEDTLLDLYLCCQCSTYCMVSDVLPGVIPQDLHHAFTYDKLSHPPPDRTPKSSALAGWETILTVIDNRLWKDEQRSLPVTRPRFQHKLGWNDNVRKIFELLEFSAVKSSVSPTSTSTDRRSTTEEPHLQPPNIDPANPDGKRVRAKLLRAWAEISAWLVVFNKTKGDLGGYSPQPVYVGATEVREMYQEGIGAHVNQIPRGLLPEALVNLNMIAESWKTLGMTPSSYSWELLGFAYLAQCRCDPLHTPLYFTHFCQIVQTLANVGEASPELQQLIHDERRRHRYTLDDVPEAVALLGFGKDGELGIEFDECIDDKFILDAWRNARRRTWMDAEKGSETRMRLNDALKIIADTRNSSTLDHVWDREKGSAMSPETAYSTLEVPKDVDETMLITIYNMRVEDQPSQTDKMKEALSVIAEVTNSDRLRKFLDTGIDPGDVTPSNVPGMPRGLNQLGNTCYLNSLLQYLYTIKDLRDAITPFAMPGSEKIMDDTKFTDDDLKRHRVGGRLVTRREISRSKKFVHQLANLFWNLEYCEIPSVTPSIDLAKLALVTSQDEEEDDISRPGTEGSNDTDATLVEDAPPRSTYEAPSPSPLASPTESVLGKRHRGSDEMDVDMRSSPYETAKDHEAQSEAIVESVASSSKLQMDRTDVEQSDVPDLPESQPSQAPPPLPKRPRPNEESVMMFGRQHDVSECMDNCIFQIETALLDFQEMGGAEDDKTSIVKRLFFGKKRQRLAPLSSTDETRHKSSIHEKEDLFSHLHVNVSDEGFDLYDGLSRYFDDVVEFDGVKKRMEVSLVDLPPLLQIQLQRVQFDRETQQAYKSQAYVKFGEMLYVDRFLDSADASKKADAKAIQAALNASRDRIQRLTHDKHAPFAPALGATADFLSCQQSMSLPEATEDLVSELRKEQDFVTRRLDEERSNAAQLKAKIEDIWKDDTLAAYELTSVFIHRGSSPSWGHYFFYSRNLPDNPDQWFKYNDSDVTIVSKEEVLADTTGSTVNPYMLVFARKGSEAIRTVHRFDPEALQEG</sequence>
<keyword evidence="10" id="KW-1185">Reference proteome</keyword>
<feature type="compositionally biased region" description="Basic and acidic residues" evidence="7">
    <location>
        <begin position="1"/>
        <end position="13"/>
    </location>
</feature>
<dbReference type="GO" id="GO:0070628">
    <property type="term" value="F:proteasome binding"/>
    <property type="evidence" value="ECO:0007669"/>
    <property type="project" value="TreeGrafter"/>
</dbReference>
<dbReference type="Pfam" id="PF00443">
    <property type="entry name" value="UCH"/>
    <property type="match status" value="2"/>
</dbReference>
<dbReference type="GO" id="GO:0061136">
    <property type="term" value="P:regulation of proteasomal protein catabolic process"/>
    <property type="evidence" value="ECO:0007669"/>
    <property type="project" value="TreeGrafter"/>
</dbReference>
<reference evidence="9 10" key="1">
    <citation type="journal article" date="2016" name="Mol. Biol. Evol.">
        <title>Comparative Genomics of Early-Diverging Mushroom-Forming Fungi Provides Insights into the Origins of Lignocellulose Decay Capabilities.</title>
        <authorList>
            <person name="Nagy L.G."/>
            <person name="Riley R."/>
            <person name="Tritt A."/>
            <person name="Adam C."/>
            <person name="Daum C."/>
            <person name="Floudas D."/>
            <person name="Sun H."/>
            <person name="Yadav J.S."/>
            <person name="Pangilinan J."/>
            <person name="Larsson K.H."/>
            <person name="Matsuura K."/>
            <person name="Barry K."/>
            <person name="Labutti K."/>
            <person name="Kuo R."/>
            <person name="Ohm R.A."/>
            <person name="Bhattacharya S.S."/>
            <person name="Shirouzu T."/>
            <person name="Yoshinaga Y."/>
            <person name="Martin F.M."/>
            <person name="Grigoriev I.V."/>
            <person name="Hibbett D.S."/>
        </authorList>
    </citation>
    <scope>NUCLEOTIDE SEQUENCE [LARGE SCALE GENOMIC DNA]</scope>
    <source>
        <strain evidence="9 10">L-15889</strain>
    </source>
</reference>
<dbReference type="PROSITE" id="PS00973">
    <property type="entry name" value="USP_2"/>
    <property type="match status" value="1"/>
</dbReference>
<dbReference type="Pfam" id="PF13446">
    <property type="entry name" value="RPT"/>
    <property type="match status" value="2"/>
</dbReference>
<evidence type="ECO:0000259" key="8">
    <source>
        <dbReference type="PROSITE" id="PS50235"/>
    </source>
</evidence>
<dbReference type="Gene3D" id="3.90.70.10">
    <property type="entry name" value="Cysteine proteinases"/>
    <property type="match status" value="2"/>
</dbReference>
<accession>A0A165KV98</accession>
<evidence type="ECO:0000256" key="6">
    <source>
        <dbReference type="ARBA" id="ARBA00022807"/>
    </source>
</evidence>
<dbReference type="GO" id="GO:0004843">
    <property type="term" value="F:cysteine-type deubiquitinase activity"/>
    <property type="evidence" value="ECO:0007669"/>
    <property type="project" value="UniProtKB-EC"/>
</dbReference>
<dbReference type="GO" id="GO:0016579">
    <property type="term" value="P:protein deubiquitination"/>
    <property type="evidence" value="ECO:0007669"/>
    <property type="project" value="InterPro"/>
</dbReference>
<dbReference type="InterPro" id="IPR028889">
    <property type="entry name" value="USP"/>
</dbReference>
<dbReference type="GO" id="GO:0043161">
    <property type="term" value="P:proteasome-mediated ubiquitin-dependent protein catabolic process"/>
    <property type="evidence" value="ECO:0007669"/>
    <property type="project" value="InterPro"/>
</dbReference>
<gene>
    <name evidence="9" type="ORF">DAEQUDRAFT_102278</name>
</gene>
<dbReference type="STRING" id="1314783.A0A165KV98"/>
<keyword evidence="6" id="KW-0788">Thiol protease</keyword>
<evidence type="ECO:0000256" key="2">
    <source>
        <dbReference type="ARBA" id="ARBA00012759"/>
    </source>
</evidence>
<feature type="region of interest" description="Disordered" evidence="7">
    <location>
        <begin position="839"/>
        <end position="964"/>
    </location>
</feature>